<dbReference type="Pfam" id="PF12821">
    <property type="entry name" value="ThrE_2"/>
    <property type="match status" value="1"/>
</dbReference>
<evidence type="ECO:0000256" key="5">
    <source>
        <dbReference type="ARBA" id="ARBA00022989"/>
    </source>
</evidence>
<gene>
    <name evidence="10" type="ordered locus">Palpr_1354</name>
</gene>
<evidence type="ECO:0000256" key="2">
    <source>
        <dbReference type="ARBA" id="ARBA00022475"/>
    </source>
</evidence>
<feature type="domain" description="Threonine/Serine exporter ThrE" evidence="9">
    <location>
        <begin position="11"/>
        <end position="147"/>
    </location>
</feature>
<feature type="transmembrane region" description="Helical" evidence="8">
    <location>
        <begin position="31"/>
        <end position="49"/>
    </location>
</feature>
<dbReference type="EMBL" id="CP002345">
    <property type="protein sequence ID" value="ADQ79500.1"/>
    <property type="molecule type" value="Genomic_DNA"/>
</dbReference>
<evidence type="ECO:0000313" key="11">
    <source>
        <dbReference type="Proteomes" id="UP000008718"/>
    </source>
</evidence>
<evidence type="ECO:0000256" key="3">
    <source>
        <dbReference type="ARBA" id="ARBA00022519"/>
    </source>
</evidence>
<proteinExistence type="inferred from homology"/>
<evidence type="ECO:0000256" key="1">
    <source>
        <dbReference type="ARBA" id="ARBA00004651"/>
    </source>
</evidence>
<evidence type="ECO:0000256" key="8">
    <source>
        <dbReference type="SAM" id="Phobius"/>
    </source>
</evidence>
<dbReference type="KEGG" id="ppn:Palpr_1354"/>
<dbReference type="RefSeq" id="WP_013444869.1">
    <property type="nucleotide sequence ID" value="NC_014734.1"/>
</dbReference>
<reference evidence="10 11" key="2">
    <citation type="journal article" date="2011" name="Stand. Genomic Sci.">
        <title>Complete genome sequence of Paludibacter propionicigenes type strain (WB4).</title>
        <authorList>
            <person name="Gronow S."/>
            <person name="Munk C."/>
            <person name="Lapidus A."/>
            <person name="Nolan M."/>
            <person name="Lucas S."/>
            <person name="Hammon N."/>
            <person name="Deshpande S."/>
            <person name="Cheng J.F."/>
            <person name="Tapia R."/>
            <person name="Han C."/>
            <person name="Goodwin L."/>
            <person name="Pitluck S."/>
            <person name="Liolios K."/>
            <person name="Ivanova N."/>
            <person name="Mavromatis K."/>
            <person name="Mikhailova N."/>
            <person name="Pati A."/>
            <person name="Chen A."/>
            <person name="Palaniappan K."/>
            <person name="Land M."/>
            <person name="Hauser L."/>
            <person name="Chang Y.J."/>
            <person name="Jeffries C.D."/>
            <person name="Brambilla E."/>
            <person name="Rohde M."/>
            <person name="Goker M."/>
            <person name="Detter J.C."/>
            <person name="Woyke T."/>
            <person name="Bristow J."/>
            <person name="Eisen J.A."/>
            <person name="Markowitz V."/>
            <person name="Hugenholtz P."/>
            <person name="Kyrpides N.C."/>
            <person name="Klenk H.P."/>
        </authorList>
    </citation>
    <scope>NUCLEOTIDE SEQUENCE [LARGE SCALE GENOMIC DNA]</scope>
    <source>
        <strain evidence="11">DSM 17365 / JCM 13257 / WB4</strain>
    </source>
</reference>
<evidence type="ECO:0000259" key="9">
    <source>
        <dbReference type="Pfam" id="PF12821"/>
    </source>
</evidence>
<dbReference type="STRING" id="694427.Palpr_1354"/>
<keyword evidence="3" id="KW-0997">Cell inner membrane</keyword>
<dbReference type="GO" id="GO:0005886">
    <property type="term" value="C:plasma membrane"/>
    <property type="evidence" value="ECO:0007669"/>
    <property type="project" value="UniProtKB-SubCell"/>
</dbReference>
<keyword evidence="11" id="KW-1185">Reference proteome</keyword>
<feature type="transmembrane region" description="Helical" evidence="8">
    <location>
        <begin position="55"/>
        <end position="75"/>
    </location>
</feature>
<dbReference type="PANTHER" id="PTHR34390">
    <property type="entry name" value="UPF0442 PROTEIN YJJB-RELATED"/>
    <property type="match status" value="1"/>
</dbReference>
<dbReference type="InterPro" id="IPR024528">
    <property type="entry name" value="ThrE_2"/>
</dbReference>
<dbReference type="Proteomes" id="UP000008718">
    <property type="component" value="Chromosome"/>
</dbReference>
<keyword evidence="2" id="KW-1003">Cell membrane</keyword>
<comment type="similarity">
    <text evidence="7">Belongs to the ThrE exporter (TC 2.A.79) family.</text>
</comment>
<evidence type="ECO:0000256" key="7">
    <source>
        <dbReference type="ARBA" id="ARBA00034125"/>
    </source>
</evidence>
<feature type="transmembrane region" description="Helical" evidence="8">
    <location>
        <begin position="6"/>
        <end position="24"/>
    </location>
</feature>
<dbReference type="eggNOG" id="COG3610">
    <property type="taxonomic scope" value="Bacteria"/>
</dbReference>
<dbReference type="GO" id="GO:0015744">
    <property type="term" value="P:succinate transport"/>
    <property type="evidence" value="ECO:0007669"/>
    <property type="project" value="TreeGrafter"/>
</dbReference>
<dbReference type="OrthoDB" id="9810047at2"/>
<dbReference type="AlphaFoldDB" id="E4T456"/>
<feature type="transmembrane region" description="Helical" evidence="8">
    <location>
        <begin position="82"/>
        <end position="100"/>
    </location>
</feature>
<feature type="transmembrane region" description="Helical" evidence="8">
    <location>
        <begin position="125"/>
        <end position="150"/>
    </location>
</feature>
<keyword evidence="6 8" id="KW-0472">Membrane</keyword>
<organism evidence="10 11">
    <name type="scientific">Paludibacter propionicigenes (strain DSM 17365 / JCM 13257 / WB4)</name>
    <dbReference type="NCBI Taxonomy" id="694427"/>
    <lineage>
        <taxon>Bacteria</taxon>
        <taxon>Pseudomonadati</taxon>
        <taxon>Bacteroidota</taxon>
        <taxon>Bacteroidia</taxon>
        <taxon>Bacteroidales</taxon>
        <taxon>Paludibacteraceae</taxon>
        <taxon>Paludibacter</taxon>
    </lineage>
</organism>
<evidence type="ECO:0000313" key="10">
    <source>
        <dbReference type="EMBL" id="ADQ79500.1"/>
    </source>
</evidence>
<evidence type="ECO:0000256" key="4">
    <source>
        <dbReference type="ARBA" id="ARBA00022692"/>
    </source>
</evidence>
<keyword evidence="4 8" id="KW-0812">Transmembrane</keyword>
<dbReference type="InterPro" id="IPR050539">
    <property type="entry name" value="ThrE_Dicarb/AminoAcid_Exp"/>
</dbReference>
<sequence>MELISTIFIDFALAFCVAFCWGILFGTPWKALLATGLLGGFGHGIRFILLQSNMGLVAATLIASVSIGLLGIYVAHKVHNPPVVITMPACITMIPGLYAYRSMLAGIKLSDQAILDKNPNIIPTIAHNAVLTFSLLFTLAVGISISALLFRNKSVKEIRFDKSRTRLKEK</sequence>
<dbReference type="HOGENOM" id="CLU_117642_1_0_10"/>
<dbReference type="PANTHER" id="PTHR34390:SF1">
    <property type="entry name" value="SUCCINATE TRANSPORTER SUBUNIT YJJB-RELATED"/>
    <property type="match status" value="1"/>
</dbReference>
<evidence type="ECO:0000256" key="6">
    <source>
        <dbReference type="ARBA" id="ARBA00023136"/>
    </source>
</evidence>
<protein>
    <recommendedName>
        <fullName evidence="9">Threonine/Serine exporter ThrE domain-containing protein</fullName>
    </recommendedName>
</protein>
<comment type="subcellular location">
    <subcellularLocation>
        <location evidence="1">Cell membrane</location>
        <topology evidence="1">Multi-pass membrane protein</topology>
    </subcellularLocation>
</comment>
<reference key="1">
    <citation type="submission" date="2010-11" db="EMBL/GenBank/DDBJ databases">
        <title>The complete genome of Paludibacter propionicigenes DSM 17365.</title>
        <authorList>
            <consortium name="US DOE Joint Genome Institute (JGI-PGF)"/>
            <person name="Lucas S."/>
            <person name="Copeland A."/>
            <person name="Lapidus A."/>
            <person name="Bruce D."/>
            <person name="Goodwin L."/>
            <person name="Pitluck S."/>
            <person name="Kyrpides N."/>
            <person name="Mavromatis K."/>
            <person name="Ivanova N."/>
            <person name="Munk A.C."/>
            <person name="Brettin T."/>
            <person name="Detter J.C."/>
            <person name="Han C."/>
            <person name="Tapia R."/>
            <person name="Land M."/>
            <person name="Hauser L."/>
            <person name="Markowitz V."/>
            <person name="Cheng J.-F."/>
            <person name="Hugenholtz P."/>
            <person name="Woyke T."/>
            <person name="Wu D."/>
            <person name="Gronow S."/>
            <person name="Wellnitz S."/>
            <person name="Brambilla E."/>
            <person name="Klenk H.-P."/>
            <person name="Eisen J.A."/>
        </authorList>
    </citation>
    <scope>NUCLEOTIDE SEQUENCE</scope>
    <source>
        <strain>WB4</strain>
    </source>
</reference>
<accession>E4T456</accession>
<keyword evidence="5 8" id="KW-1133">Transmembrane helix</keyword>
<name>E4T456_PALPW</name>